<gene>
    <name evidence="2" type="ORF">DDE83_000070</name>
</gene>
<evidence type="ECO:0000313" key="3">
    <source>
        <dbReference type="Proteomes" id="UP000249619"/>
    </source>
</evidence>
<feature type="compositionally biased region" description="Basic and acidic residues" evidence="1">
    <location>
        <begin position="835"/>
        <end position="848"/>
    </location>
</feature>
<feature type="compositionally biased region" description="Polar residues" evidence="1">
    <location>
        <begin position="256"/>
        <end position="270"/>
    </location>
</feature>
<feature type="region of interest" description="Disordered" evidence="1">
    <location>
        <begin position="255"/>
        <end position="285"/>
    </location>
</feature>
<evidence type="ECO:0000313" key="2">
    <source>
        <dbReference type="EMBL" id="RAR16505.1"/>
    </source>
</evidence>
<proteinExistence type="predicted"/>
<dbReference type="EMBL" id="QGDH01000002">
    <property type="protein sequence ID" value="RAR16505.1"/>
    <property type="molecule type" value="Genomic_DNA"/>
</dbReference>
<name>A0A364NGN6_STELY</name>
<evidence type="ECO:0000256" key="1">
    <source>
        <dbReference type="SAM" id="MobiDB-lite"/>
    </source>
</evidence>
<feature type="region of interest" description="Disordered" evidence="1">
    <location>
        <begin position="803"/>
        <end position="848"/>
    </location>
</feature>
<feature type="compositionally biased region" description="Basic and acidic residues" evidence="1">
    <location>
        <begin position="274"/>
        <end position="283"/>
    </location>
</feature>
<keyword evidence="3" id="KW-1185">Reference proteome</keyword>
<organism evidence="2 3">
    <name type="scientific">Stemphylium lycopersici</name>
    <name type="common">Tomato gray leaf spot disease fungus</name>
    <name type="synonym">Thyrospora lycopersici</name>
    <dbReference type="NCBI Taxonomy" id="183478"/>
    <lineage>
        <taxon>Eukaryota</taxon>
        <taxon>Fungi</taxon>
        <taxon>Dikarya</taxon>
        <taxon>Ascomycota</taxon>
        <taxon>Pezizomycotina</taxon>
        <taxon>Dothideomycetes</taxon>
        <taxon>Pleosporomycetidae</taxon>
        <taxon>Pleosporales</taxon>
        <taxon>Pleosporineae</taxon>
        <taxon>Pleosporaceae</taxon>
        <taxon>Stemphylium</taxon>
    </lineage>
</organism>
<protein>
    <submittedName>
        <fullName evidence="2">Uncharacterized protein</fullName>
    </submittedName>
</protein>
<feature type="region of interest" description="Disordered" evidence="1">
    <location>
        <begin position="494"/>
        <end position="515"/>
    </location>
</feature>
<dbReference type="Proteomes" id="UP000249619">
    <property type="component" value="Unassembled WGS sequence"/>
</dbReference>
<feature type="region of interest" description="Disordered" evidence="1">
    <location>
        <begin position="668"/>
        <end position="705"/>
    </location>
</feature>
<reference evidence="3" key="1">
    <citation type="submission" date="2018-05" db="EMBL/GenBank/DDBJ databases">
        <title>Draft genome sequence of Stemphylium lycopersici strain CIDEFI 213.</title>
        <authorList>
            <person name="Medina R."/>
            <person name="Franco M.E.E."/>
            <person name="Lucentini C.G."/>
            <person name="Saparrat M.C.N."/>
            <person name="Balatti P.A."/>
        </authorList>
    </citation>
    <scope>NUCLEOTIDE SEQUENCE [LARGE SCALE GENOMIC DNA]</scope>
    <source>
        <strain evidence="3">CIDEFI 213</strain>
    </source>
</reference>
<comment type="caution">
    <text evidence="2">The sequence shown here is derived from an EMBL/GenBank/DDBJ whole genome shotgun (WGS) entry which is preliminary data.</text>
</comment>
<accession>A0A364NGN6</accession>
<sequence length="848" mass="91716">MVTQSSNRQEPAYSTNNAQYEPKAAVINAPNGTNVNPQVRSIHALHLDPFAYYKAFVDAAFSQSQGINSHDLPPNERACICHGIPGKEDVQDGGDQQHARGRAVPYNLAVRLANRSNGAPLATIVEQGSYSTLNSRSSLPSVGRFPSLRVVENTSPSRASLAVSPGSDGHALRCIAEVAQQERVLSSTIRAHEMRSYKDSGSSFPIDETVISPVPATLEYPQIIQYQASGIECDGNSWTVKGFFRGILHNVRAGSRTRSLSSSTHASVAENQEDLTKTSDNDPHNQIQACKTLQPGDDRLKASFRAPIAPFGATKSLAPEHQINNAPRWTTSLASLAYPDPTLPSDARNSTPSQTEIVAVFQSLPPLVATHAYERSCSVRLVRPEPRDEPCNGYSVHVPTFPNQSGNLASAGNAFYGVSASSNATHSLTGNDRGQEASQNASFCSTISTSYSGTVVGVDIDLQHEFPLPVRRSRSPTPVAPVWFTPQMAELERQASTSESLEIKQVQSTEPPRRSITSSALTTLLPIAAASGIVRPNYETPKISFFSPSGNLIQPEGSSTSGTMSASKFSGSPTMNTPNYTKATPAAYSVFSATCLPPPRPLLRPMVTPPTSSAPLPANLQYHHNYRRPEQSKIDSSIESTESFIVPARAVKGCDGIVRTNARPTYAQMRPSAEEAEQSDALQRTSYMSRPHQRKSEAINTAGKKRIHIHRARRRPNTGFLGPLAGHVLRICFCQPYDGAGESTHDVAADTLCTSNHNESMHEKPNKRMSHYPMLGSSPAPTGRETPSIAGANAQTTAWNRAARPSAPTMRPEREVMAPSVGLLRSRPLASGGDHSARPDRQCQRRRK</sequence>
<dbReference type="AlphaFoldDB" id="A0A364NGN6"/>